<dbReference type="EMBL" id="ACCU02000003">
    <property type="protein sequence ID" value="RMX61848.1"/>
    <property type="molecule type" value="Genomic_DNA"/>
</dbReference>
<reference evidence="2 3" key="2">
    <citation type="submission" date="2013-04" db="EMBL/GenBank/DDBJ databases">
        <authorList>
            <person name="Fiebig A."/>
            <person name="Pradella S."/>
            <person name="Wagner-Doebler I."/>
        </authorList>
    </citation>
    <scope>NUCLEOTIDE SEQUENCE [LARGE SCALE GENOMIC DNA]</scope>
    <source>
        <strain evidence="3">DSM 17067 / NCIMB 14079 / DFL-11</strain>
    </source>
</reference>
<gene>
    <name evidence="2" type="ORF">SADFL11_00036430</name>
</gene>
<evidence type="ECO:0000256" key="1">
    <source>
        <dbReference type="SAM" id="MobiDB-lite"/>
    </source>
</evidence>
<organism evidence="2 3">
    <name type="scientific">Roseibium alexandrii (strain DSM 17067 / NCIMB 14079 / DFL-11)</name>
    <name type="common">Labrenzia alexandrii</name>
    <dbReference type="NCBI Taxonomy" id="244592"/>
    <lineage>
        <taxon>Bacteria</taxon>
        <taxon>Pseudomonadati</taxon>
        <taxon>Pseudomonadota</taxon>
        <taxon>Alphaproteobacteria</taxon>
        <taxon>Hyphomicrobiales</taxon>
        <taxon>Stappiaceae</taxon>
        <taxon>Roseibium</taxon>
    </lineage>
</organism>
<dbReference type="Proteomes" id="UP000004703">
    <property type="component" value="Chromosome"/>
</dbReference>
<reference evidence="2 3" key="1">
    <citation type="submission" date="2008-01" db="EMBL/GenBank/DDBJ databases">
        <authorList>
            <person name="Wagner-Dobler I."/>
            <person name="Ferriera S."/>
            <person name="Johnson J."/>
            <person name="Kravitz S."/>
            <person name="Beeson K."/>
            <person name="Sutton G."/>
            <person name="Rogers Y.-H."/>
            <person name="Friedman R."/>
            <person name="Frazier M."/>
            <person name="Venter J.C."/>
        </authorList>
    </citation>
    <scope>NUCLEOTIDE SEQUENCE [LARGE SCALE GENOMIC DNA]</scope>
    <source>
        <strain evidence="3">DSM 17067 / NCIMB 14079 / DFL-11</strain>
    </source>
</reference>
<evidence type="ECO:0000313" key="2">
    <source>
        <dbReference type="EMBL" id="RMX61848.1"/>
    </source>
</evidence>
<dbReference type="AlphaFoldDB" id="A0A5E8UWN4"/>
<protein>
    <submittedName>
        <fullName evidence="2">Uncharacterized protein</fullName>
    </submittedName>
</protein>
<proteinExistence type="predicted"/>
<feature type="compositionally biased region" description="Basic and acidic residues" evidence="1">
    <location>
        <begin position="1"/>
        <end position="23"/>
    </location>
</feature>
<sequence length="161" mass="17275">MGFLGRDDGGVMSKEQLKQERAARYGTRTANRMLDEAAMTEQEHAIEAAVAGAIASERNRIASIMALDEYAGREQLAKIAIQKGMDVSTAAEMLRASPIAQAPRAENGKAQRAAMEKLFGEVPAVRPDPQGTGLVSSENNRRADMVAAARQAREAKYGAGR</sequence>
<feature type="region of interest" description="Disordered" evidence="1">
    <location>
        <begin position="121"/>
        <end position="142"/>
    </location>
</feature>
<accession>A0A5E8UWN4</accession>
<feature type="region of interest" description="Disordered" evidence="1">
    <location>
        <begin position="1"/>
        <end position="24"/>
    </location>
</feature>
<name>A0A5E8UWN4_ROSAD</name>
<comment type="caution">
    <text evidence="2">The sequence shown here is derived from an EMBL/GenBank/DDBJ whole genome shotgun (WGS) entry which is preliminary data.</text>
</comment>
<evidence type="ECO:0000313" key="3">
    <source>
        <dbReference type="Proteomes" id="UP000004703"/>
    </source>
</evidence>